<accession>A0A4Y2D9T6</accession>
<feature type="compositionally biased region" description="Low complexity" evidence="1">
    <location>
        <begin position="20"/>
        <end position="31"/>
    </location>
</feature>
<dbReference type="Proteomes" id="UP000499080">
    <property type="component" value="Unassembled WGS sequence"/>
</dbReference>
<sequence length="140" mass="15666">MQIRIRKHSQDLSGSCSQRSKNLSPSKNSSPSFDLTLKIWSSVKWHFISQNFKSPPTAIHPDYFIFPKSRFRDSSLSEVHFLYSPKNTALSTLRHVGDSATPATEMVSVSKCGIVLSPTCWLLLNSVASDITCSPRMVTF</sequence>
<comment type="caution">
    <text evidence="2">The sequence shown here is derived from an EMBL/GenBank/DDBJ whole genome shotgun (WGS) entry which is preliminary data.</text>
</comment>
<reference evidence="2 3" key="1">
    <citation type="journal article" date="2019" name="Sci. Rep.">
        <title>Orb-weaving spider Araneus ventricosus genome elucidates the spidroin gene catalogue.</title>
        <authorList>
            <person name="Kono N."/>
            <person name="Nakamura H."/>
            <person name="Ohtoshi R."/>
            <person name="Moran D.A.P."/>
            <person name="Shinohara A."/>
            <person name="Yoshida Y."/>
            <person name="Fujiwara M."/>
            <person name="Mori M."/>
            <person name="Tomita M."/>
            <person name="Arakawa K."/>
        </authorList>
    </citation>
    <scope>NUCLEOTIDE SEQUENCE [LARGE SCALE GENOMIC DNA]</scope>
</reference>
<keyword evidence="3" id="KW-1185">Reference proteome</keyword>
<gene>
    <name evidence="2" type="ORF">AVEN_40402_1</name>
</gene>
<organism evidence="2 3">
    <name type="scientific">Araneus ventricosus</name>
    <name type="common">Orbweaver spider</name>
    <name type="synonym">Epeira ventricosa</name>
    <dbReference type="NCBI Taxonomy" id="182803"/>
    <lineage>
        <taxon>Eukaryota</taxon>
        <taxon>Metazoa</taxon>
        <taxon>Ecdysozoa</taxon>
        <taxon>Arthropoda</taxon>
        <taxon>Chelicerata</taxon>
        <taxon>Arachnida</taxon>
        <taxon>Araneae</taxon>
        <taxon>Araneomorphae</taxon>
        <taxon>Entelegynae</taxon>
        <taxon>Araneoidea</taxon>
        <taxon>Araneidae</taxon>
        <taxon>Araneus</taxon>
    </lineage>
</organism>
<evidence type="ECO:0000256" key="1">
    <source>
        <dbReference type="SAM" id="MobiDB-lite"/>
    </source>
</evidence>
<feature type="region of interest" description="Disordered" evidence="1">
    <location>
        <begin position="1"/>
        <end position="31"/>
    </location>
</feature>
<evidence type="ECO:0000313" key="3">
    <source>
        <dbReference type="Proteomes" id="UP000499080"/>
    </source>
</evidence>
<dbReference type="EMBL" id="BGPR01000328">
    <property type="protein sequence ID" value="GBM13460.1"/>
    <property type="molecule type" value="Genomic_DNA"/>
</dbReference>
<dbReference type="AlphaFoldDB" id="A0A4Y2D9T6"/>
<name>A0A4Y2D9T6_ARAVE</name>
<protein>
    <submittedName>
        <fullName evidence="2">Uncharacterized protein</fullName>
    </submittedName>
</protein>
<proteinExistence type="predicted"/>
<evidence type="ECO:0000313" key="2">
    <source>
        <dbReference type="EMBL" id="GBM13460.1"/>
    </source>
</evidence>